<dbReference type="EMBL" id="LKAQ01000004">
    <property type="protein sequence ID" value="OIQ50715.1"/>
    <property type="molecule type" value="Genomic_DNA"/>
</dbReference>
<evidence type="ECO:0000313" key="3">
    <source>
        <dbReference type="EMBL" id="OIQ50715.1"/>
    </source>
</evidence>
<dbReference type="OrthoDB" id="10012481at2"/>
<gene>
    <name evidence="3" type="ORF">BerOc1_02656</name>
</gene>
<name>A0A1J5N535_9BACT</name>
<evidence type="ECO:0000256" key="2">
    <source>
        <dbReference type="SAM" id="SignalP"/>
    </source>
</evidence>
<keyword evidence="2" id="KW-0732">Signal</keyword>
<reference evidence="3 4" key="1">
    <citation type="submission" date="2015-09" db="EMBL/GenBank/DDBJ databases">
        <title>Genome of Desulfovibrio dechloracetivorans BerOc1, a mercury methylating strain isolated from highly hydrocarbons and metals contaminated coastal sediments.</title>
        <authorList>
            <person name="Goni Urriza M."/>
            <person name="Gassie C."/>
            <person name="Bouchez O."/>
            <person name="Klopp C."/>
            <person name="Ranchou-Peyruse A."/>
            <person name="Remy G."/>
        </authorList>
    </citation>
    <scope>NUCLEOTIDE SEQUENCE [LARGE SCALE GENOMIC DNA]</scope>
    <source>
        <strain evidence="3 4">BerOc1</strain>
    </source>
</reference>
<feature type="region of interest" description="Disordered" evidence="1">
    <location>
        <begin position="33"/>
        <end position="82"/>
    </location>
</feature>
<dbReference type="Proteomes" id="UP000181901">
    <property type="component" value="Unassembled WGS sequence"/>
</dbReference>
<evidence type="ECO:0000313" key="4">
    <source>
        <dbReference type="Proteomes" id="UP000181901"/>
    </source>
</evidence>
<dbReference type="AlphaFoldDB" id="A0A1J5N535"/>
<sequence>MKKIILATVITLLMLSPVRAADVRFPADSLLVASKQDDRGRNDGRQDRGGKKPGTVIIKGKGGKVTGVEREPDRRPRQKPQR</sequence>
<feature type="compositionally biased region" description="Basic and acidic residues" evidence="1">
    <location>
        <begin position="35"/>
        <end position="50"/>
    </location>
</feature>
<proteinExistence type="predicted"/>
<feature type="signal peptide" evidence="2">
    <location>
        <begin position="1"/>
        <end position="20"/>
    </location>
</feature>
<accession>A0A1J5N535</accession>
<organism evidence="3 4">
    <name type="scientific">Pseudodesulfovibrio hydrargyri</name>
    <dbReference type="NCBI Taxonomy" id="2125990"/>
    <lineage>
        <taxon>Bacteria</taxon>
        <taxon>Pseudomonadati</taxon>
        <taxon>Thermodesulfobacteriota</taxon>
        <taxon>Desulfovibrionia</taxon>
        <taxon>Desulfovibrionales</taxon>
        <taxon>Desulfovibrionaceae</taxon>
    </lineage>
</organism>
<protein>
    <submittedName>
        <fullName evidence="3">Uncharacterized protein</fullName>
    </submittedName>
</protein>
<evidence type="ECO:0000256" key="1">
    <source>
        <dbReference type="SAM" id="MobiDB-lite"/>
    </source>
</evidence>
<dbReference type="RefSeq" id="WP_071546126.1">
    <property type="nucleotide sequence ID" value="NZ_LKAQ01000004.1"/>
</dbReference>
<keyword evidence="4" id="KW-1185">Reference proteome</keyword>
<feature type="chain" id="PRO_5009635540" evidence="2">
    <location>
        <begin position="21"/>
        <end position="82"/>
    </location>
</feature>
<comment type="caution">
    <text evidence="3">The sequence shown here is derived from an EMBL/GenBank/DDBJ whole genome shotgun (WGS) entry which is preliminary data.</text>
</comment>